<evidence type="ECO:0000256" key="3">
    <source>
        <dbReference type="ARBA" id="ARBA00023163"/>
    </source>
</evidence>
<keyword evidence="1" id="KW-0805">Transcription regulation</keyword>
<dbReference type="PROSITE" id="PS51118">
    <property type="entry name" value="HTH_HXLR"/>
    <property type="match status" value="1"/>
</dbReference>
<dbReference type="Gene3D" id="1.10.10.10">
    <property type="entry name" value="Winged helix-like DNA-binding domain superfamily/Winged helix DNA-binding domain"/>
    <property type="match status" value="1"/>
</dbReference>
<dbReference type="AlphaFoldDB" id="A0A1H9AFS4"/>
<dbReference type="InterPro" id="IPR036390">
    <property type="entry name" value="WH_DNA-bd_sf"/>
</dbReference>
<dbReference type="InterPro" id="IPR002577">
    <property type="entry name" value="HTH_HxlR"/>
</dbReference>
<evidence type="ECO:0000256" key="1">
    <source>
        <dbReference type="ARBA" id="ARBA00023015"/>
    </source>
</evidence>
<dbReference type="GO" id="GO:0003677">
    <property type="term" value="F:DNA binding"/>
    <property type="evidence" value="ECO:0007669"/>
    <property type="project" value="UniProtKB-KW"/>
</dbReference>
<dbReference type="RefSeq" id="WP_091177587.1">
    <property type="nucleotide sequence ID" value="NZ_FOFA01000001.1"/>
</dbReference>
<dbReference type="OrthoDB" id="9792527at2"/>
<evidence type="ECO:0000259" key="4">
    <source>
        <dbReference type="PROSITE" id="PS51118"/>
    </source>
</evidence>
<feature type="domain" description="HTH hxlR-type" evidence="4">
    <location>
        <begin position="11"/>
        <end position="110"/>
    </location>
</feature>
<keyword evidence="3" id="KW-0804">Transcription</keyword>
<accession>A0A1H9AFS4</accession>
<dbReference type="Proteomes" id="UP000198504">
    <property type="component" value="Unassembled WGS sequence"/>
</dbReference>
<evidence type="ECO:0000256" key="2">
    <source>
        <dbReference type="ARBA" id="ARBA00023125"/>
    </source>
</evidence>
<dbReference type="InterPro" id="IPR036388">
    <property type="entry name" value="WH-like_DNA-bd_sf"/>
</dbReference>
<reference evidence="6" key="1">
    <citation type="submission" date="2016-10" db="EMBL/GenBank/DDBJ databases">
        <authorList>
            <person name="Varghese N."/>
            <person name="Submissions S."/>
        </authorList>
    </citation>
    <scope>NUCLEOTIDE SEQUENCE [LARGE SCALE GENOMIC DNA]</scope>
    <source>
        <strain evidence="6">CGMCC 4.6856</strain>
    </source>
</reference>
<protein>
    <submittedName>
        <fullName evidence="5">DNA-binding transcriptional regulator, HxlR family</fullName>
    </submittedName>
</protein>
<dbReference type="PANTHER" id="PTHR33204:SF18">
    <property type="entry name" value="TRANSCRIPTIONAL REGULATORY PROTEIN"/>
    <property type="match status" value="1"/>
</dbReference>
<dbReference type="Pfam" id="PF01638">
    <property type="entry name" value="HxlR"/>
    <property type="match status" value="1"/>
</dbReference>
<gene>
    <name evidence="5" type="ORF">SAMN05421756_101595</name>
</gene>
<dbReference type="STRING" id="1036181.SAMN05421756_101595"/>
<evidence type="ECO:0000313" key="6">
    <source>
        <dbReference type="Proteomes" id="UP000198504"/>
    </source>
</evidence>
<keyword evidence="6" id="KW-1185">Reference proteome</keyword>
<sequence>MVTKADDGVRCSIARSLQVLGEKWTLLVVREALWGRTRFTEFRQALGVAPDVLADRLATLVEHGVMERRPYRVDGGREREEYVLTPAGEELRLVLGALNAWGDQHRPAPEGPASVFVEAATGEPVTLSFTAPDGRRLAPAEVSAVRLAPAR</sequence>
<proteinExistence type="predicted"/>
<dbReference type="PANTHER" id="PTHR33204">
    <property type="entry name" value="TRANSCRIPTIONAL REGULATOR, MARR FAMILY"/>
    <property type="match status" value="1"/>
</dbReference>
<organism evidence="5 6">
    <name type="scientific">Microlunatus flavus</name>
    <dbReference type="NCBI Taxonomy" id="1036181"/>
    <lineage>
        <taxon>Bacteria</taxon>
        <taxon>Bacillati</taxon>
        <taxon>Actinomycetota</taxon>
        <taxon>Actinomycetes</taxon>
        <taxon>Propionibacteriales</taxon>
        <taxon>Propionibacteriaceae</taxon>
        <taxon>Microlunatus</taxon>
    </lineage>
</organism>
<dbReference type="SUPFAM" id="SSF46785">
    <property type="entry name" value="Winged helix' DNA-binding domain"/>
    <property type="match status" value="1"/>
</dbReference>
<dbReference type="EMBL" id="FOFA01000001">
    <property type="protein sequence ID" value="SEP75594.1"/>
    <property type="molecule type" value="Genomic_DNA"/>
</dbReference>
<evidence type="ECO:0000313" key="5">
    <source>
        <dbReference type="EMBL" id="SEP75594.1"/>
    </source>
</evidence>
<keyword evidence="2 5" id="KW-0238">DNA-binding</keyword>
<name>A0A1H9AFS4_9ACTN</name>